<feature type="binding site" description="axial binding residue" evidence="6">
    <location>
        <position position="364"/>
    </location>
    <ligand>
        <name>heme</name>
        <dbReference type="ChEBI" id="CHEBI:30413"/>
    </ligand>
    <ligandPart>
        <name>Fe</name>
        <dbReference type="ChEBI" id="CHEBI:18248"/>
    </ligandPart>
</feature>
<organism evidence="7 8">
    <name type="scientific">Mobilisporobacter senegalensis</name>
    <dbReference type="NCBI Taxonomy" id="1329262"/>
    <lineage>
        <taxon>Bacteria</taxon>
        <taxon>Bacillati</taxon>
        <taxon>Bacillota</taxon>
        <taxon>Clostridia</taxon>
        <taxon>Lachnospirales</taxon>
        <taxon>Lachnospiraceae</taxon>
        <taxon>Mobilisporobacter</taxon>
    </lineage>
</organism>
<dbReference type="Pfam" id="PF00067">
    <property type="entry name" value="p450"/>
    <property type="match status" value="1"/>
</dbReference>
<evidence type="ECO:0000256" key="1">
    <source>
        <dbReference type="ARBA" id="ARBA00010617"/>
    </source>
</evidence>
<dbReference type="GO" id="GO:0005506">
    <property type="term" value="F:iron ion binding"/>
    <property type="evidence" value="ECO:0007669"/>
    <property type="project" value="InterPro"/>
</dbReference>
<dbReference type="GO" id="GO:0004497">
    <property type="term" value="F:monooxygenase activity"/>
    <property type="evidence" value="ECO:0007669"/>
    <property type="project" value="InterPro"/>
</dbReference>
<gene>
    <name evidence="7" type="ORF">EDD66_107137</name>
</gene>
<keyword evidence="8" id="KW-1185">Reference proteome</keyword>
<reference evidence="7 8" key="1">
    <citation type="submission" date="2018-11" db="EMBL/GenBank/DDBJ databases">
        <title>Genomic Encyclopedia of Type Strains, Phase IV (KMG-IV): sequencing the most valuable type-strain genomes for metagenomic binning, comparative biology and taxonomic classification.</title>
        <authorList>
            <person name="Goeker M."/>
        </authorList>
    </citation>
    <scope>NUCLEOTIDE SEQUENCE [LARGE SCALE GENOMIC DNA]</scope>
    <source>
        <strain evidence="7 8">DSM 26537</strain>
    </source>
</reference>
<dbReference type="RefSeq" id="WP_330511164.1">
    <property type="nucleotide sequence ID" value="NZ_RJVG01000007.1"/>
</dbReference>
<evidence type="ECO:0000256" key="6">
    <source>
        <dbReference type="PIRSR" id="PIRSR602401-1"/>
    </source>
</evidence>
<dbReference type="GO" id="GO:0016705">
    <property type="term" value="F:oxidoreductase activity, acting on paired donors, with incorporation or reduction of molecular oxygen"/>
    <property type="evidence" value="ECO:0007669"/>
    <property type="project" value="InterPro"/>
</dbReference>
<protein>
    <submittedName>
        <fullName evidence="7">Fatty-acid peroxygenase</fullName>
    </submittedName>
</protein>
<dbReference type="EMBL" id="RJVG01000007">
    <property type="protein sequence ID" value="ROR27223.1"/>
    <property type="molecule type" value="Genomic_DNA"/>
</dbReference>
<dbReference type="PANTHER" id="PTHR24302:SF15">
    <property type="entry name" value="FATTY-ACID PEROXYGENASE"/>
    <property type="match status" value="1"/>
</dbReference>
<evidence type="ECO:0000256" key="5">
    <source>
        <dbReference type="ARBA" id="ARBA00023004"/>
    </source>
</evidence>
<keyword evidence="5 6" id="KW-0408">Iron</keyword>
<keyword evidence="4" id="KW-0560">Oxidoreductase</keyword>
<evidence type="ECO:0000313" key="8">
    <source>
        <dbReference type="Proteomes" id="UP000273083"/>
    </source>
</evidence>
<sequence length="418" mass="48539">MNSCIPLSCLCNLESSPMLYFEGYNFIQNRCKRYGTNIFQTRLFGQRVICISGEEAAKIFYDEKLFYRKGATPKFIQKTLFGQCGVQGLDGVSHKLRKVMFMSIMSPQNLETLDEITKKVWQNRIRRWERKERIILFDEASEMMCKIACQWAGIPLPKEEIKQRSKDLSQLVDAFGSVGIRHVQGRCARLRTESWIRDIIDQIRTYRLVPYKGSAADIISWHSNVNGELLSTQIAAVELINIIRPIVAIATYITFGALAMYQNPCCKNKLKNNDEYVTMFVQEVRRLYPFTPFVGARVKRRFVWNNYAFSKRTLVLLDIYGINHDSKIWRDPYKFEPERFRNWDNNPFTFVPQGGGDPSSGHRCAGEMVTIEIMKESIKYLGNNISYKVPAQNLKYSLMRMPTLPKSGFIIRKVKIEN</sequence>
<keyword evidence="2 6" id="KW-0349">Heme</keyword>
<dbReference type="InterPro" id="IPR002401">
    <property type="entry name" value="Cyt_P450_E_grp-I"/>
</dbReference>
<dbReference type="AlphaFoldDB" id="A0A3N1XKJ0"/>
<dbReference type="Gene3D" id="1.10.630.10">
    <property type="entry name" value="Cytochrome P450"/>
    <property type="match status" value="1"/>
</dbReference>
<evidence type="ECO:0000256" key="3">
    <source>
        <dbReference type="ARBA" id="ARBA00022723"/>
    </source>
</evidence>
<proteinExistence type="inferred from homology"/>
<evidence type="ECO:0000256" key="4">
    <source>
        <dbReference type="ARBA" id="ARBA00023002"/>
    </source>
</evidence>
<dbReference type="Proteomes" id="UP000273083">
    <property type="component" value="Unassembled WGS sequence"/>
</dbReference>
<evidence type="ECO:0000256" key="2">
    <source>
        <dbReference type="ARBA" id="ARBA00022617"/>
    </source>
</evidence>
<dbReference type="InterPro" id="IPR001128">
    <property type="entry name" value="Cyt_P450"/>
</dbReference>
<keyword evidence="3 6" id="KW-0479">Metal-binding</keyword>
<dbReference type="CDD" id="cd11067">
    <property type="entry name" value="CYP152"/>
    <property type="match status" value="1"/>
</dbReference>
<dbReference type="GO" id="GO:0020037">
    <property type="term" value="F:heme binding"/>
    <property type="evidence" value="ECO:0007669"/>
    <property type="project" value="InterPro"/>
</dbReference>
<dbReference type="InterPro" id="IPR036396">
    <property type="entry name" value="Cyt_P450_sf"/>
</dbReference>
<name>A0A3N1XKJ0_9FIRM</name>
<dbReference type="PRINTS" id="PR00463">
    <property type="entry name" value="EP450I"/>
</dbReference>
<comment type="similarity">
    <text evidence="1">Belongs to the cytochrome P450 family.</text>
</comment>
<evidence type="ECO:0000313" key="7">
    <source>
        <dbReference type="EMBL" id="ROR27223.1"/>
    </source>
</evidence>
<dbReference type="PANTHER" id="PTHR24302">
    <property type="entry name" value="CYTOCHROME P450 FAMILY 3"/>
    <property type="match status" value="1"/>
</dbReference>
<dbReference type="InterPro" id="IPR050705">
    <property type="entry name" value="Cytochrome_P450_3A"/>
</dbReference>
<comment type="cofactor">
    <cofactor evidence="6">
        <name>heme</name>
        <dbReference type="ChEBI" id="CHEBI:30413"/>
    </cofactor>
</comment>
<dbReference type="SUPFAM" id="SSF48264">
    <property type="entry name" value="Cytochrome P450"/>
    <property type="match status" value="1"/>
</dbReference>
<accession>A0A3N1XKJ0</accession>
<comment type="caution">
    <text evidence="7">The sequence shown here is derived from an EMBL/GenBank/DDBJ whole genome shotgun (WGS) entry which is preliminary data.</text>
</comment>